<accession>A0A6C2U881</accession>
<dbReference type="InterPro" id="IPR000917">
    <property type="entry name" value="Sulfatase_N"/>
</dbReference>
<keyword evidence="7" id="KW-1185">Reference proteome</keyword>
<feature type="domain" description="Sulfatase N-terminal" evidence="5">
    <location>
        <begin position="20"/>
        <end position="374"/>
    </location>
</feature>
<evidence type="ECO:0000256" key="1">
    <source>
        <dbReference type="ARBA" id="ARBA00008779"/>
    </source>
</evidence>
<keyword evidence="2" id="KW-0479">Metal-binding</keyword>
<gene>
    <name evidence="6" type="primary">atsA_244</name>
    <name evidence="6" type="ORF">PDESU_04899</name>
</gene>
<dbReference type="PANTHER" id="PTHR42693:SF53">
    <property type="entry name" value="ENDO-4-O-SULFATASE"/>
    <property type="match status" value="1"/>
</dbReference>
<evidence type="ECO:0000256" key="3">
    <source>
        <dbReference type="ARBA" id="ARBA00022801"/>
    </source>
</evidence>
<evidence type="ECO:0000259" key="5">
    <source>
        <dbReference type="Pfam" id="PF00884"/>
    </source>
</evidence>
<comment type="similarity">
    <text evidence="1">Belongs to the sulfatase family.</text>
</comment>
<dbReference type="InterPro" id="IPR017850">
    <property type="entry name" value="Alkaline_phosphatase_core_sf"/>
</dbReference>
<dbReference type="RefSeq" id="WP_136081837.1">
    <property type="nucleotide sequence ID" value="NZ_CAAHFG010000003.1"/>
</dbReference>
<evidence type="ECO:0000256" key="4">
    <source>
        <dbReference type="ARBA" id="ARBA00022837"/>
    </source>
</evidence>
<dbReference type="GO" id="GO:0004065">
    <property type="term" value="F:arylsulfatase activity"/>
    <property type="evidence" value="ECO:0007669"/>
    <property type="project" value="TreeGrafter"/>
</dbReference>
<dbReference type="InterPro" id="IPR024607">
    <property type="entry name" value="Sulfatase_CS"/>
</dbReference>
<dbReference type="SUPFAM" id="SSF53649">
    <property type="entry name" value="Alkaline phosphatase-like"/>
    <property type="match status" value="1"/>
</dbReference>
<dbReference type="InterPro" id="IPR050738">
    <property type="entry name" value="Sulfatase"/>
</dbReference>
<keyword evidence="4" id="KW-0106">Calcium</keyword>
<organism evidence="6 7">
    <name type="scientific">Pontiella desulfatans</name>
    <dbReference type="NCBI Taxonomy" id="2750659"/>
    <lineage>
        <taxon>Bacteria</taxon>
        <taxon>Pseudomonadati</taxon>
        <taxon>Kiritimatiellota</taxon>
        <taxon>Kiritimatiellia</taxon>
        <taxon>Kiritimatiellales</taxon>
        <taxon>Pontiellaceae</taxon>
        <taxon>Pontiella</taxon>
    </lineage>
</organism>
<dbReference type="Proteomes" id="UP000366872">
    <property type="component" value="Unassembled WGS sequence"/>
</dbReference>
<dbReference type="Pfam" id="PF00884">
    <property type="entry name" value="Sulfatase"/>
    <property type="match status" value="1"/>
</dbReference>
<dbReference type="Gene3D" id="3.40.720.10">
    <property type="entry name" value="Alkaline Phosphatase, subunit A"/>
    <property type="match status" value="1"/>
</dbReference>
<sequence>MIRRTITLILLVGAAYGAKPNIVYILADDMGYGDVGALNPECKFPTPNLDRMAGEGMIFTDAHTSSSCCTPTRYGILTGRYAWRTPLKSGVLSGYSELMIDTERTTVASFLKEQGYQTACIGKWHMGVDWPTTDGKPVKSRATGPNVDYSKEITGGPLDVGFDYWYGLAGSLGMPPHGFIENRRLTGELGEFAKGKGKDRESPLFQCRPGQSVKGFSVHEVLRRITERAVGYVAEAAKKQEPFFLYFSLNSPHSPVAPGTEWMGKSGISPYADFMMETDWSVGEIYAALEKAGIAENTLVIFTADNGCSQTAGFDTLAEAGHRPGGIYRGLKGTLYEGGHRVAHLAKWPATIQAGSVSDDTICTTDLLATVAEMHGKTLADTEGEDSVSFYSAFRGKPVDASLREGVVHHSSDGHFAIRRGKWKLVLHPGNGMKKTKDTGDMPPVKNPADIQLFDLDADPTETVNIQADHPETVQSMKVVLAKNINDGRSTPGAPQLNAPAKKGWKQIGWMKEL</sequence>
<reference evidence="6 7" key="1">
    <citation type="submission" date="2019-04" db="EMBL/GenBank/DDBJ databases">
        <authorList>
            <person name="Van Vliet M D."/>
        </authorList>
    </citation>
    <scope>NUCLEOTIDE SEQUENCE [LARGE SCALE GENOMIC DNA]</scope>
    <source>
        <strain evidence="6 7">F1</strain>
    </source>
</reference>
<dbReference type="PANTHER" id="PTHR42693">
    <property type="entry name" value="ARYLSULFATASE FAMILY MEMBER"/>
    <property type="match status" value="1"/>
</dbReference>
<dbReference type="EMBL" id="CAAHFG010000003">
    <property type="protein sequence ID" value="VGO16308.1"/>
    <property type="molecule type" value="Genomic_DNA"/>
</dbReference>
<name>A0A6C2U881_PONDE</name>
<proteinExistence type="inferred from homology"/>
<dbReference type="Gene3D" id="3.30.1120.10">
    <property type="match status" value="1"/>
</dbReference>
<evidence type="ECO:0000313" key="6">
    <source>
        <dbReference type="EMBL" id="VGO16308.1"/>
    </source>
</evidence>
<keyword evidence="3" id="KW-0378">Hydrolase</keyword>
<evidence type="ECO:0000256" key="2">
    <source>
        <dbReference type="ARBA" id="ARBA00022723"/>
    </source>
</evidence>
<dbReference type="PROSITE" id="PS00149">
    <property type="entry name" value="SULFATASE_2"/>
    <property type="match status" value="1"/>
</dbReference>
<dbReference type="CDD" id="cd16143">
    <property type="entry name" value="ARS_like"/>
    <property type="match status" value="1"/>
</dbReference>
<dbReference type="GO" id="GO:0046872">
    <property type="term" value="F:metal ion binding"/>
    <property type="evidence" value="ECO:0007669"/>
    <property type="project" value="UniProtKB-KW"/>
</dbReference>
<protein>
    <submittedName>
        <fullName evidence="6">Arylsulfatase</fullName>
    </submittedName>
</protein>
<dbReference type="AlphaFoldDB" id="A0A6C2U881"/>
<evidence type="ECO:0000313" key="7">
    <source>
        <dbReference type="Proteomes" id="UP000366872"/>
    </source>
</evidence>